<comment type="similarity">
    <text evidence="1">Belongs to the metallo-dependent hydrolases superfamily. Adenine deaminase family.</text>
</comment>
<gene>
    <name evidence="7" type="ORF">PITCH_A1100009</name>
</gene>
<dbReference type="Gene3D" id="2.30.40.10">
    <property type="entry name" value="Urease, subunit C, domain 1"/>
    <property type="match status" value="1"/>
</dbReference>
<protein>
    <recommendedName>
        <fullName evidence="2">adenine deaminase</fullName>
        <ecNumber evidence="2">3.5.4.2</ecNumber>
    </recommendedName>
</protein>
<feature type="domain" description="Amidohydrolase-related" evidence="5">
    <location>
        <begin position="75"/>
        <end position="361"/>
    </location>
</feature>
<evidence type="ECO:0000256" key="4">
    <source>
        <dbReference type="ARBA" id="ARBA00047720"/>
    </source>
</evidence>
<dbReference type="AlphaFoldDB" id="A0A445MR25"/>
<organism evidence="7">
    <name type="scientific">uncultured Desulfobacterium sp</name>
    <dbReference type="NCBI Taxonomy" id="201089"/>
    <lineage>
        <taxon>Bacteria</taxon>
        <taxon>Pseudomonadati</taxon>
        <taxon>Thermodesulfobacteriota</taxon>
        <taxon>Desulfobacteria</taxon>
        <taxon>Desulfobacterales</taxon>
        <taxon>Desulfobacteriaceae</taxon>
        <taxon>Desulfobacterium</taxon>
        <taxon>environmental samples</taxon>
    </lineage>
</organism>
<dbReference type="PANTHER" id="PTHR11113">
    <property type="entry name" value="N-ACETYLGLUCOSAMINE-6-PHOSPHATE DEACETYLASE"/>
    <property type="match status" value="1"/>
</dbReference>
<sequence length="598" mass="65283">MIKISPHDPPSLISIACGRAPSDIYLANGRIVNVLTGDILHGRGVAIGNNRIAYVGPETNMIGSKTKVIDCNNSYILPGYVDSHCHADYFYNPSAFTRHALATGTTTLLTELTEICGSVGPKGLDYMLSATDKLPLKFFFSLPSSIPPLPEIEGYDYFPLSDMKRYVENRRILTLGEITSWPRITAMHHDIIDKINFAISNGLLVEGHLTGCKNYEINALAAAGITSCHESITSGEAKEKLCLGLYVMLRHGSIRSDMEELSRLVTGNPGINTSRIILILDWMSPEDMVLHGYMNYLVKCAVDCGVEPITAIQMVTINPATYLGLSGEIGSVSPGKIADILIVKELEQGTPEVVIAHGKMVACSGRLCNDVVIPEISHQGLLPINWPGNKFTALNFQIYAPNESEKFTIFPVIKVVNKTITKRMDKQFEIQNGIISPDHEKDIIKVSVIRADGNVASGLLHGFGGKIGGLATSIGVCTNKLVILGRDDVDMAVATNRMLELNGGVVLVKNGKIISELPFAIAGIQSYEDIETLSGQMEEMKKAIKEMDCLLEDPLFTIHFLTMSGLPFIRILQNGIFDVVNKKIIFEPYFIKSGSSPL</sequence>
<evidence type="ECO:0000259" key="6">
    <source>
        <dbReference type="Pfam" id="PF13382"/>
    </source>
</evidence>
<evidence type="ECO:0000256" key="3">
    <source>
        <dbReference type="ARBA" id="ARBA00022801"/>
    </source>
</evidence>
<evidence type="ECO:0000259" key="5">
    <source>
        <dbReference type="Pfam" id="PF01979"/>
    </source>
</evidence>
<proteinExistence type="inferred from homology"/>
<dbReference type="SUPFAM" id="SSF51556">
    <property type="entry name" value="Metallo-dependent hydrolases"/>
    <property type="match status" value="1"/>
</dbReference>
<evidence type="ECO:0000256" key="1">
    <source>
        <dbReference type="ARBA" id="ARBA00006773"/>
    </source>
</evidence>
<dbReference type="SUPFAM" id="SSF51338">
    <property type="entry name" value="Composite domain of metallo-dependent hydrolases"/>
    <property type="match status" value="1"/>
</dbReference>
<dbReference type="EC" id="3.5.4.2" evidence="2"/>
<dbReference type="InterPro" id="IPR026912">
    <property type="entry name" value="Adenine_deam_C"/>
</dbReference>
<feature type="domain" description="Adenine deaminase C-terminal" evidence="6">
    <location>
        <begin position="419"/>
        <end position="582"/>
    </location>
</feature>
<dbReference type="Pfam" id="PF01979">
    <property type="entry name" value="Amidohydro_1"/>
    <property type="match status" value="1"/>
</dbReference>
<dbReference type="GO" id="GO:0000034">
    <property type="term" value="F:adenine deaminase activity"/>
    <property type="evidence" value="ECO:0007669"/>
    <property type="project" value="UniProtKB-EC"/>
</dbReference>
<dbReference type="InterPro" id="IPR011059">
    <property type="entry name" value="Metal-dep_hydrolase_composite"/>
</dbReference>
<dbReference type="EMBL" id="OJIN01000014">
    <property type="protein sequence ID" value="SPD71910.1"/>
    <property type="molecule type" value="Genomic_DNA"/>
</dbReference>
<evidence type="ECO:0000313" key="7">
    <source>
        <dbReference type="EMBL" id="SPD71910.1"/>
    </source>
</evidence>
<name>A0A445MR25_9BACT</name>
<dbReference type="Pfam" id="PF13382">
    <property type="entry name" value="Adenine_deam_C"/>
    <property type="match status" value="1"/>
</dbReference>
<keyword evidence="3 7" id="KW-0378">Hydrolase</keyword>
<evidence type="ECO:0000256" key="2">
    <source>
        <dbReference type="ARBA" id="ARBA00012782"/>
    </source>
</evidence>
<reference evidence="7" key="1">
    <citation type="submission" date="2018-01" db="EMBL/GenBank/DDBJ databases">
        <authorList>
            <person name="Regsiter A."/>
            <person name="William W."/>
        </authorList>
    </citation>
    <scope>NUCLEOTIDE SEQUENCE</scope>
    <source>
        <strain evidence="7">TRIP AH-1</strain>
    </source>
</reference>
<comment type="catalytic activity">
    <reaction evidence="4">
        <text>adenine + H2O + H(+) = hypoxanthine + NH4(+)</text>
        <dbReference type="Rhea" id="RHEA:23688"/>
        <dbReference type="ChEBI" id="CHEBI:15377"/>
        <dbReference type="ChEBI" id="CHEBI:15378"/>
        <dbReference type="ChEBI" id="CHEBI:16708"/>
        <dbReference type="ChEBI" id="CHEBI:17368"/>
        <dbReference type="ChEBI" id="CHEBI:28938"/>
        <dbReference type="EC" id="3.5.4.2"/>
    </reaction>
</comment>
<dbReference type="InterPro" id="IPR032466">
    <property type="entry name" value="Metal_Hydrolase"/>
</dbReference>
<dbReference type="PANTHER" id="PTHR11113:SF2">
    <property type="entry name" value="ADENINE DEAMINASE"/>
    <property type="match status" value="1"/>
</dbReference>
<dbReference type="Gene3D" id="3.20.20.140">
    <property type="entry name" value="Metal-dependent hydrolases"/>
    <property type="match status" value="1"/>
</dbReference>
<dbReference type="InterPro" id="IPR006680">
    <property type="entry name" value="Amidohydro-rel"/>
</dbReference>
<accession>A0A445MR25</accession>